<dbReference type="EC" id="3.6.1.66" evidence="10"/>
<evidence type="ECO:0000313" key="13">
    <source>
        <dbReference type="Proteomes" id="UP000247565"/>
    </source>
</evidence>
<comment type="catalytic activity">
    <reaction evidence="10">
        <text>ITP + H2O = IMP + diphosphate + H(+)</text>
        <dbReference type="Rhea" id="RHEA:29399"/>
        <dbReference type="ChEBI" id="CHEBI:15377"/>
        <dbReference type="ChEBI" id="CHEBI:15378"/>
        <dbReference type="ChEBI" id="CHEBI:33019"/>
        <dbReference type="ChEBI" id="CHEBI:58053"/>
        <dbReference type="ChEBI" id="CHEBI:61402"/>
        <dbReference type="EC" id="3.6.1.66"/>
    </reaction>
</comment>
<dbReference type="Proteomes" id="UP000247565">
    <property type="component" value="Unassembled WGS sequence"/>
</dbReference>
<accession>A0A318NC69</accession>
<feature type="binding site" evidence="10">
    <location>
        <position position="183"/>
    </location>
    <ligand>
        <name>substrate</name>
    </ligand>
</feature>
<dbReference type="GO" id="GO:0036222">
    <property type="term" value="F:XTP diphosphatase activity"/>
    <property type="evidence" value="ECO:0007669"/>
    <property type="project" value="UniProtKB-UniRule"/>
</dbReference>
<keyword evidence="7 10" id="KW-0546">Nucleotide metabolism</keyword>
<organism evidence="12 13">
    <name type="scientific">Commensalibacter melissae</name>
    <dbReference type="NCBI Taxonomy" id="2070537"/>
    <lineage>
        <taxon>Bacteria</taxon>
        <taxon>Pseudomonadati</taxon>
        <taxon>Pseudomonadota</taxon>
        <taxon>Alphaproteobacteria</taxon>
        <taxon>Acetobacterales</taxon>
        <taxon>Acetobacteraceae</taxon>
    </lineage>
</organism>
<evidence type="ECO:0000256" key="11">
    <source>
        <dbReference type="RuleBase" id="RU003781"/>
    </source>
</evidence>
<dbReference type="GO" id="GO:0009117">
    <property type="term" value="P:nucleotide metabolic process"/>
    <property type="evidence" value="ECO:0007669"/>
    <property type="project" value="UniProtKB-KW"/>
</dbReference>
<comment type="function">
    <text evidence="10">Pyrophosphatase that catalyzes the hydrolysis of nucleoside triphosphates to their monophosphate derivatives, with a high preference for the non-canonical purine nucleotides XTP (xanthosine triphosphate), dITP (deoxyinosine triphosphate) and ITP. Seems to function as a house-cleaning enzyme that removes non-canonical purine nucleotides from the nucleotide pool, thus preventing their incorporation into DNA/RNA and avoiding chromosomal lesions.</text>
</comment>
<evidence type="ECO:0000256" key="8">
    <source>
        <dbReference type="ARBA" id="ARBA00051875"/>
    </source>
</evidence>
<dbReference type="OrthoDB" id="9807456at2"/>
<dbReference type="HAMAP" id="MF_01405">
    <property type="entry name" value="Non_canon_purine_NTPase"/>
    <property type="match status" value="1"/>
</dbReference>
<evidence type="ECO:0000256" key="10">
    <source>
        <dbReference type="HAMAP-Rule" id="MF_01405"/>
    </source>
</evidence>
<comment type="catalytic activity">
    <reaction evidence="9 10">
        <text>XTP + H2O = XMP + diphosphate + H(+)</text>
        <dbReference type="Rhea" id="RHEA:28610"/>
        <dbReference type="ChEBI" id="CHEBI:15377"/>
        <dbReference type="ChEBI" id="CHEBI:15378"/>
        <dbReference type="ChEBI" id="CHEBI:33019"/>
        <dbReference type="ChEBI" id="CHEBI:57464"/>
        <dbReference type="ChEBI" id="CHEBI:61314"/>
        <dbReference type="EC" id="3.6.1.66"/>
    </reaction>
</comment>
<dbReference type="InterPro" id="IPR002637">
    <property type="entry name" value="RdgB/HAM1"/>
</dbReference>
<name>A0A318NC69_9PROT</name>
<dbReference type="SUPFAM" id="SSF52972">
    <property type="entry name" value="ITPase-like"/>
    <property type="match status" value="1"/>
</dbReference>
<evidence type="ECO:0000256" key="4">
    <source>
        <dbReference type="ARBA" id="ARBA00022741"/>
    </source>
</evidence>
<comment type="catalytic activity">
    <reaction evidence="8 10">
        <text>dITP + H2O = dIMP + diphosphate + H(+)</text>
        <dbReference type="Rhea" id="RHEA:28342"/>
        <dbReference type="ChEBI" id="CHEBI:15377"/>
        <dbReference type="ChEBI" id="CHEBI:15378"/>
        <dbReference type="ChEBI" id="CHEBI:33019"/>
        <dbReference type="ChEBI" id="CHEBI:61194"/>
        <dbReference type="ChEBI" id="CHEBI:61382"/>
        <dbReference type="EC" id="3.6.1.66"/>
    </reaction>
</comment>
<comment type="similarity">
    <text evidence="1 10 11">Belongs to the HAM1 NTPase family.</text>
</comment>
<evidence type="ECO:0000256" key="1">
    <source>
        <dbReference type="ARBA" id="ARBA00008023"/>
    </source>
</evidence>
<evidence type="ECO:0000313" key="12">
    <source>
        <dbReference type="EMBL" id="PXZ00496.1"/>
    </source>
</evidence>
<dbReference type="GO" id="GO:0000166">
    <property type="term" value="F:nucleotide binding"/>
    <property type="evidence" value="ECO:0007669"/>
    <property type="project" value="UniProtKB-KW"/>
</dbReference>
<keyword evidence="3 10" id="KW-0479">Metal-binding</keyword>
<feature type="binding site" evidence="10">
    <location>
        <begin position="188"/>
        <end position="189"/>
    </location>
    <ligand>
        <name>substrate</name>
    </ligand>
</feature>
<keyword evidence="13" id="KW-1185">Reference proteome</keyword>
<dbReference type="GO" id="GO:0035870">
    <property type="term" value="F:dITP diphosphatase activity"/>
    <property type="evidence" value="ECO:0007669"/>
    <property type="project" value="UniProtKB-UniRule"/>
</dbReference>
<comment type="cofactor">
    <cofactor evidence="10">
        <name>Mg(2+)</name>
        <dbReference type="ChEBI" id="CHEBI:18420"/>
    </cofactor>
    <text evidence="10">Binds 1 Mg(2+) ion per subunit.</text>
</comment>
<dbReference type="GO" id="GO:0009146">
    <property type="term" value="P:purine nucleoside triphosphate catabolic process"/>
    <property type="evidence" value="ECO:0007669"/>
    <property type="project" value="UniProtKB-UniRule"/>
</dbReference>
<comment type="caution">
    <text evidence="12">The sequence shown here is derived from an EMBL/GenBank/DDBJ whole genome shotgun (WGS) entry which is preliminary data.</text>
</comment>
<feature type="binding site" evidence="10">
    <location>
        <begin position="160"/>
        <end position="163"/>
    </location>
    <ligand>
        <name>substrate</name>
    </ligand>
</feature>
<keyword evidence="4 10" id="KW-0547">Nucleotide-binding</keyword>
<dbReference type="NCBIfam" id="TIGR00042">
    <property type="entry name" value="RdgB/HAM1 family non-canonical purine NTP pyrophosphatase"/>
    <property type="match status" value="1"/>
</dbReference>
<dbReference type="InterPro" id="IPR029001">
    <property type="entry name" value="ITPase-like_fam"/>
</dbReference>
<feature type="binding site" evidence="10">
    <location>
        <position position="80"/>
    </location>
    <ligand>
        <name>substrate</name>
    </ligand>
</feature>
<dbReference type="Pfam" id="PF01725">
    <property type="entry name" value="Ham1p_like"/>
    <property type="match status" value="1"/>
</dbReference>
<dbReference type="CDD" id="cd00515">
    <property type="entry name" value="HAM1"/>
    <property type="match status" value="1"/>
</dbReference>
<dbReference type="InterPro" id="IPR020922">
    <property type="entry name" value="dITP/XTP_pyrophosphatase"/>
</dbReference>
<feature type="binding site" evidence="10">
    <location>
        <position position="50"/>
    </location>
    <ligand>
        <name>Mg(2+)</name>
        <dbReference type="ChEBI" id="CHEBI:18420"/>
    </ligand>
</feature>
<dbReference type="GO" id="GO:0036220">
    <property type="term" value="F:ITP diphosphatase activity"/>
    <property type="evidence" value="ECO:0007669"/>
    <property type="project" value="UniProtKB-UniRule"/>
</dbReference>
<dbReference type="RefSeq" id="WP_110438639.1">
    <property type="nucleotide sequence ID" value="NZ_CP046393.1"/>
</dbReference>
<dbReference type="PANTHER" id="PTHR11067:SF9">
    <property type="entry name" value="INOSINE TRIPHOSPHATE PYROPHOSPHATASE"/>
    <property type="match status" value="1"/>
</dbReference>
<evidence type="ECO:0000256" key="3">
    <source>
        <dbReference type="ARBA" id="ARBA00022723"/>
    </source>
</evidence>
<evidence type="ECO:0000256" key="5">
    <source>
        <dbReference type="ARBA" id="ARBA00022801"/>
    </source>
</evidence>
<reference evidence="12 13" key="1">
    <citation type="submission" date="2018-05" db="EMBL/GenBank/DDBJ databases">
        <title>Reference genomes for bee gut microbiota database.</title>
        <authorList>
            <person name="Ellegaard K.M."/>
        </authorList>
    </citation>
    <scope>NUCLEOTIDE SEQUENCE [LARGE SCALE GENOMIC DNA]</scope>
    <source>
        <strain evidence="12 13">ESL0284</strain>
    </source>
</reference>
<feature type="active site" description="Proton acceptor" evidence="10">
    <location>
        <position position="79"/>
    </location>
</feature>
<feature type="binding site" evidence="10">
    <location>
        <begin position="18"/>
        <end position="23"/>
    </location>
    <ligand>
        <name>substrate</name>
    </ligand>
</feature>
<dbReference type="GO" id="GO:0046872">
    <property type="term" value="F:metal ion binding"/>
    <property type="evidence" value="ECO:0007669"/>
    <property type="project" value="UniProtKB-KW"/>
</dbReference>
<evidence type="ECO:0000256" key="6">
    <source>
        <dbReference type="ARBA" id="ARBA00022842"/>
    </source>
</evidence>
<dbReference type="EMBL" id="QGLT01000002">
    <property type="protein sequence ID" value="PXZ00496.1"/>
    <property type="molecule type" value="Genomic_DNA"/>
</dbReference>
<feature type="binding site" evidence="10">
    <location>
        <position position="79"/>
    </location>
    <ligand>
        <name>Mg(2+)</name>
        <dbReference type="ChEBI" id="CHEBI:18420"/>
    </ligand>
</feature>
<dbReference type="Gene3D" id="3.90.950.10">
    <property type="match status" value="1"/>
</dbReference>
<dbReference type="FunFam" id="3.90.950.10:FF:000001">
    <property type="entry name" value="dITP/XTP pyrophosphatase"/>
    <property type="match status" value="1"/>
</dbReference>
<dbReference type="GO" id="GO:0005829">
    <property type="term" value="C:cytosol"/>
    <property type="evidence" value="ECO:0007669"/>
    <property type="project" value="TreeGrafter"/>
</dbReference>
<evidence type="ECO:0000256" key="2">
    <source>
        <dbReference type="ARBA" id="ARBA00011738"/>
    </source>
</evidence>
<gene>
    <name evidence="12" type="primary">rdgB</name>
    <name evidence="12" type="ORF">DK869_03540</name>
</gene>
<proteinExistence type="inferred from homology"/>
<evidence type="ECO:0000256" key="7">
    <source>
        <dbReference type="ARBA" id="ARBA00023080"/>
    </source>
</evidence>
<keyword evidence="6 10" id="KW-0460">Magnesium</keyword>
<protein>
    <recommendedName>
        <fullName evidence="10">dITP/XTP pyrophosphatase</fullName>
        <ecNumber evidence="10">3.6.1.66</ecNumber>
    </recommendedName>
    <alternativeName>
        <fullName evidence="10">Non-canonical purine NTP pyrophosphatase</fullName>
    </alternativeName>
    <alternativeName>
        <fullName evidence="10">Non-standard purine NTP pyrophosphatase</fullName>
    </alternativeName>
    <alternativeName>
        <fullName evidence="10">Nucleoside-triphosphate diphosphatase</fullName>
    </alternativeName>
    <alternativeName>
        <fullName evidence="10">Nucleoside-triphosphate pyrophosphatase</fullName>
        <shortName evidence="10">NTPase</shortName>
    </alternativeName>
</protein>
<dbReference type="AlphaFoldDB" id="A0A318NC69"/>
<dbReference type="PANTHER" id="PTHR11067">
    <property type="entry name" value="INOSINE TRIPHOSPHATE PYROPHOSPHATASE/HAM1 PROTEIN"/>
    <property type="match status" value="1"/>
</dbReference>
<evidence type="ECO:0000256" key="9">
    <source>
        <dbReference type="ARBA" id="ARBA00052017"/>
    </source>
</evidence>
<sequence length="201" mass="22411">MFSLPPKIIPDTELVLATHNPGKVKEIHQLLSNFSLRIHSAGELNLTEPEETGTTFHENARLKALQASYASNMIALADDSGFCLNGLNGDPGLYSARWAGPHKNYSMAMQKMHDKLQSIPDKSAYFICVLSLAYPNGKTYEFEGKVDGNFIWPPRGQYGHGYDPVFQPLNNPLTFAEMTDSKKNSISHRALAFQKFIQACF</sequence>
<comment type="subunit">
    <text evidence="2 10">Homodimer.</text>
</comment>
<keyword evidence="5 10" id="KW-0378">Hydrolase</keyword>
<dbReference type="GO" id="GO:0017111">
    <property type="term" value="F:ribonucleoside triphosphate phosphatase activity"/>
    <property type="evidence" value="ECO:0007669"/>
    <property type="project" value="InterPro"/>
</dbReference>